<dbReference type="AlphaFoldDB" id="A0A8I6R7Z6"/>
<dbReference type="Gene3D" id="3.90.1200.10">
    <property type="match status" value="1"/>
</dbReference>
<dbReference type="Gene3D" id="3.30.200.20">
    <property type="entry name" value="Phosphorylase Kinase, domain 1"/>
    <property type="match status" value="1"/>
</dbReference>
<reference evidence="4" key="1">
    <citation type="submission" date="2022-01" db="UniProtKB">
        <authorList>
            <consortium name="EnsemblMetazoa"/>
        </authorList>
    </citation>
    <scope>IDENTIFICATION</scope>
</reference>
<dbReference type="OrthoDB" id="3649325at2759"/>
<keyword evidence="1" id="KW-0444">Lipid biosynthesis</keyword>
<evidence type="ECO:0000313" key="4">
    <source>
        <dbReference type="EnsemblMetazoa" id="XP_014240175.1"/>
    </source>
</evidence>
<dbReference type="PANTHER" id="PTHR22603">
    <property type="entry name" value="CHOLINE/ETHANOALAMINE KINASE"/>
    <property type="match status" value="1"/>
</dbReference>
<dbReference type="KEGG" id="clec:106661366"/>
<evidence type="ECO:0000313" key="5">
    <source>
        <dbReference type="Proteomes" id="UP000494040"/>
    </source>
</evidence>
<dbReference type="EnsemblMetazoa" id="XM_014384690.2">
    <property type="protein sequence ID" value="XP_014240176.1"/>
    <property type="gene ID" value="LOC106661366"/>
</dbReference>
<dbReference type="EnsemblMetazoa" id="XM_014384689.2">
    <property type="protein sequence ID" value="XP_014240175.1"/>
    <property type="gene ID" value="LOC106661366"/>
</dbReference>
<sequence length="364" mass="41777">MLTGGDKEVVEAAVRICRGYLNGPWKKITDLDVNVKRLSGGLSNFLYHVKLDGFEGVKPEQVLLRVYGQTHGEGAIESLITESVIFTLLSERKIGPKLYGVFPGGRIEEFIQSNSLTSQQLRDPEMSLAIAEKLAAVHLMNIPINKQPQWIWDTMSRWLVTIEQAEPMEGPDTVLNSIDFKTELQWLKNHLSKIPSPAVFCHNDLQGGNILLQQKSDGSQSLVFIDFEYCSYNYRGFDLANHFIEWTYDYTNKEYPHYTANSENYPSEDSMRLFIEKYLSTMYPDGKINKPEVNNVKTMITEVKHYTLASHLLWCLWSIVNARTSSIPFGYWEYALERFTSYKKLKSQLISSKESLSTKRKVID</sequence>
<dbReference type="CDD" id="cd05156">
    <property type="entry name" value="ChoK_euk"/>
    <property type="match status" value="1"/>
</dbReference>
<dbReference type="GO" id="GO:0006646">
    <property type="term" value="P:phosphatidylethanolamine biosynthetic process"/>
    <property type="evidence" value="ECO:0007669"/>
    <property type="project" value="TreeGrafter"/>
</dbReference>
<gene>
    <name evidence="4" type="primary">106661366</name>
</gene>
<keyword evidence="1" id="KW-0594">Phospholipid biosynthesis</keyword>
<dbReference type="GO" id="GO:0004103">
    <property type="term" value="F:choline kinase activity"/>
    <property type="evidence" value="ECO:0007669"/>
    <property type="project" value="TreeGrafter"/>
</dbReference>
<accession>A0A8I6R7Z6</accession>
<dbReference type="SUPFAM" id="SSF56112">
    <property type="entry name" value="Protein kinase-like (PK-like)"/>
    <property type="match status" value="1"/>
</dbReference>
<evidence type="ECO:0000256" key="3">
    <source>
        <dbReference type="ARBA" id="ARBA00038211"/>
    </source>
</evidence>
<keyword evidence="5" id="KW-1185">Reference proteome</keyword>
<dbReference type="InterPro" id="IPR011009">
    <property type="entry name" value="Kinase-like_dom_sf"/>
</dbReference>
<keyword evidence="2" id="KW-1208">Phospholipid metabolism</keyword>
<evidence type="ECO:0000256" key="2">
    <source>
        <dbReference type="ARBA" id="ARBA00023264"/>
    </source>
</evidence>
<organism evidence="4 5">
    <name type="scientific">Cimex lectularius</name>
    <name type="common">Bed bug</name>
    <name type="synonym">Acanthia lectularia</name>
    <dbReference type="NCBI Taxonomy" id="79782"/>
    <lineage>
        <taxon>Eukaryota</taxon>
        <taxon>Metazoa</taxon>
        <taxon>Ecdysozoa</taxon>
        <taxon>Arthropoda</taxon>
        <taxon>Hexapoda</taxon>
        <taxon>Insecta</taxon>
        <taxon>Pterygota</taxon>
        <taxon>Neoptera</taxon>
        <taxon>Paraneoptera</taxon>
        <taxon>Hemiptera</taxon>
        <taxon>Heteroptera</taxon>
        <taxon>Panheteroptera</taxon>
        <taxon>Cimicomorpha</taxon>
        <taxon>Cimicidae</taxon>
        <taxon>Cimex</taxon>
    </lineage>
</organism>
<dbReference type="GO" id="GO:0005737">
    <property type="term" value="C:cytoplasm"/>
    <property type="evidence" value="ECO:0007669"/>
    <property type="project" value="TreeGrafter"/>
</dbReference>
<name>A0A8I6R7Z6_CIMLE</name>
<dbReference type="Proteomes" id="UP000494040">
    <property type="component" value="Unassembled WGS sequence"/>
</dbReference>
<dbReference type="Pfam" id="PF01633">
    <property type="entry name" value="Choline_kinase"/>
    <property type="match status" value="1"/>
</dbReference>
<dbReference type="PANTHER" id="PTHR22603:SF93">
    <property type="entry name" value="RE24176P"/>
    <property type="match status" value="1"/>
</dbReference>
<protein>
    <recommendedName>
        <fullName evidence="6">Choline/ethanolamine kinase</fullName>
    </recommendedName>
</protein>
<dbReference type="GO" id="GO:0004305">
    <property type="term" value="F:ethanolamine kinase activity"/>
    <property type="evidence" value="ECO:0007669"/>
    <property type="project" value="TreeGrafter"/>
</dbReference>
<evidence type="ECO:0008006" key="6">
    <source>
        <dbReference type="Google" id="ProtNLM"/>
    </source>
</evidence>
<keyword evidence="1" id="KW-0443">Lipid metabolism</keyword>
<evidence type="ECO:0000256" key="1">
    <source>
        <dbReference type="ARBA" id="ARBA00023209"/>
    </source>
</evidence>
<proteinExistence type="inferred from homology"/>
<comment type="similarity">
    <text evidence="3">Belongs to the choline/ethanolamine kinase family.</text>
</comment>